<reference evidence="1" key="1">
    <citation type="submission" date="2022-01" db="EMBL/GenBank/DDBJ databases">
        <authorList>
            <person name="King R."/>
        </authorList>
    </citation>
    <scope>NUCLEOTIDE SEQUENCE</scope>
</reference>
<gene>
    <name evidence="1" type="ORF">NEZAVI_LOCUS6054</name>
</gene>
<dbReference type="AlphaFoldDB" id="A0A9P0MLG1"/>
<protein>
    <submittedName>
        <fullName evidence="1">Uncharacterized protein</fullName>
    </submittedName>
</protein>
<organism evidence="1 2">
    <name type="scientific">Nezara viridula</name>
    <name type="common">Southern green stink bug</name>
    <name type="synonym">Cimex viridulus</name>
    <dbReference type="NCBI Taxonomy" id="85310"/>
    <lineage>
        <taxon>Eukaryota</taxon>
        <taxon>Metazoa</taxon>
        <taxon>Ecdysozoa</taxon>
        <taxon>Arthropoda</taxon>
        <taxon>Hexapoda</taxon>
        <taxon>Insecta</taxon>
        <taxon>Pterygota</taxon>
        <taxon>Neoptera</taxon>
        <taxon>Paraneoptera</taxon>
        <taxon>Hemiptera</taxon>
        <taxon>Heteroptera</taxon>
        <taxon>Panheteroptera</taxon>
        <taxon>Pentatomomorpha</taxon>
        <taxon>Pentatomoidea</taxon>
        <taxon>Pentatomidae</taxon>
        <taxon>Pentatominae</taxon>
        <taxon>Nezara</taxon>
    </lineage>
</organism>
<evidence type="ECO:0000313" key="1">
    <source>
        <dbReference type="EMBL" id="CAH1395861.1"/>
    </source>
</evidence>
<dbReference type="Proteomes" id="UP001152798">
    <property type="component" value="Chromosome 3"/>
</dbReference>
<keyword evidence="2" id="KW-1185">Reference proteome</keyword>
<sequence length="158" mass="17821">MASGLEILRDKRVANGGLSNVNCQSTEDDPHCLMEEFCCLYSEKLKAIDEEYPDSLEPKCQALTDLVSDLSEQNFMLLKTVEELEKEALCRAEAFSNLAEAAKDTMQQDVVSDLTQLLELMRRLREDKKLCACGLTFKTIKYEDVFGKQPMLSPNAVE</sequence>
<proteinExistence type="predicted"/>
<dbReference type="OrthoDB" id="6622405at2759"/>
<dbReference type="EMBL" id="OV725079">
    <property type="protein sequence ID" value="CAH1395861.1"/>
    <property type="molecule type" value="Genomic_DNA"/>
</dbReference>
<evidence type="ECO:0000313" key="2">
    <source>
        <dbReference type="Proteomes" id="UP001152798"/>
    </source>
</evidence>
<accession>A0A9P0MLG1</accession>
<name>A0A9P0MLG1_NEZVI</name>